<dbReference type="GO" id="GO:0030246">
    <property type="term" value="F:carbohydrate binding"/>
    <property type="evidence" value="ECO:0007669"/>
    <property type="project" value="InterPro"/>
</dbReference>
<dbReference type="PIRSF" id="PIRSF005096">
    <property type="entry name" value="GALM"/>
    <property type="match status" value="1"/>
</dbReference>
<feature type="active site" description="Proton donor" evidence="9">
    <location>
        <position position="180"/>
    </location>
</feature>
<dbReference type="SUPFAM" id="SSF74650">
    <property type="entry name" value="Galactose mutarotase-like"/>
    <property type="match status" value="1"/>
</dbReference>
<dbReference type="CDD" id="cd09019">
    <property type="entry name" value="galactose_mutarotase_like"/>
    <property type="match status" value="1"/>
</dbReference>
<comment type="pathway">
    <text evidence="2 8">Carbohydrate metabolism; hexose metabolism.</text>
</comment>
<protein>
    <recommendedName>
        <fullName evidence="5 8">Aldose 1-epimerase</fullName>
        <ecNumber evidence="4 8">5.1.3.3</ecNumber>
    </recommendedName>
</protein>
<dbReference type="InterPro" id="IPR014718">
    <property type="entry name" value="GH-type_carb-bd"/>
</dbReference>
<dbReference type="Gene3D" id="2.70.98.10">
    <property type="match status" value="1"/>
</dbReference>
<dbReference type="GO" id="GO:0033499">
    <property type="term" value="P:galactose catabolic process via UDP-galactose, Leloir pathway"/>
    <property type="evidence" value="ECO:0007669"/>
    <property type="project" value="TreeGrafter"/>
</dbReference>
<dbReference type="InterPro" id="IPR008183">
    <property type="entry name" value="Aldose_1/G6P_1-epimerase"/>
</dbReference>
<feature type="binding site" evidence="10">
    <location>
        <begin position="180"/>
        <end position="182"/>
    </location>
    <ligand>
        <name>beta-D-galactose</name>
        <dbReference type="ChEBI" id="CHEBI:27667"/>
    </ligand>
</feature>
<dbReference type="AlphaFoldDB" id="A0A6C2U8J5"/>
<dbReference type="Pfam" id="PF01263">
    <property type="entry name" value="Aldose_epim"/>
    <property type="match status" value="1"/>
</dbReference>
<dbReference type="InterPro" id="IPR047215">
    <property type="entry name" value="Galactose_mutarotase-like"/>
</dbReference>
<accession>A0A6C2U8J5</accession>
<evidence type="ECO:0000256" key="6">
    <source>
        <dbReference type="ARBA" id="ARBA00023235"/>
    </source>
</evidence>
<dbReference type="PANTHER" id="PTHR10091:SF0">
    <property type="entry name" value="GALACTOSE MUTAROTASE"/>
    <property type="match status" value="1"/>
</dbReference>
<name>A0A6C2U8J5_PONDE</name>
<feature type="active site" description="Proton acceptor" evidence="9">
    <location>
        <position position="310"/>
    </location>
</feature>
<proteinExistence type="inferred from homology"/>
<dbReference type="PANTHER" id="PTHR10091">
    <property type="entry name" value="ALDOSE-1-EPIMERASE"/>
    <property type="match status" value="1"/>
</dbReference>
<organism evidence="11 12">
    <name type="scientific">Pontiella desulfatans</name>
    <dbReference type="NCBI Taxonomy" id="2750659"/>
    <lineage>
        <taxon>Bacteria</taxon>
        <taxon>Pseudomonadati</taxon>
        <taxon>Kiritimatiellota</taxon>
        <taxon>Kiritimatiellia</taxon>
        <taxon>Kiritimatiellales</taxon>
        <taxon>Pontiellaceae</taxon>
        <taxon>Pontiella</taxon>
    </lineage>
</organism>
<evidence type="ECO:0000256" key="5">
    <source>
        <dbReference type="ARBA" id="ARBA00014165"/>
    </source>
</evidence>
<dbReference type="PROSITE" id="PS00545">
    <property type="entry name" value="ALDOSE_1_EPIMERASE"/>
    <property type="match status" value="1"/>
</dbReference>
<dbReference type="GO" id="GO:0004034">
    <property type="term" value="F:aldose 1-epimerase activity"/>
    <property type="evidence" value="ECO:0007669"/>
    <property type="project" value="UniProtKB-EC"/>
</dbReference>
<dbReference type="EC" id="5.1.3.3" evidence="4 8"/>
<evidence type="ECO:0000256" key="9">
    <source>
        <dbReference type="PIRSR" id="PIRSR005096-1"/>
    </source>
</evidence>
<dbReference type="EMBL" id="CAAHFG010000003">
    <property type="protein sequence ID" value="VGO16380.1"/>
    <property type="molecule type" value="Genomic_DNA"/>
</dbReference>
<reference evidence="11 12" key="1">
    <citation type="submission" date="2019-04" db="EMBL/GenBank/DDBJ databases">
        <authorList>
            <person name="Van Vliet M D."/>
        </authorList>
    </citation>
    <scope>NUCLEOTIDE SEQUENCE [LARGE SCALE GENOMIC DNA]</scope>
    <source>
        <strain evidence="11 12">F1</strain>
    </source>
</reference>
<dbReference type="InterPro" id="IPR011013">
    <property type="entry name" value="Gal_mutarotase_sf_dom"/>
</dbReference>
<dbReference type="InterPro" id="IPR018052">
    <property type="entry name" value="Ald1_epimerase_CS"/>
</dbReference>
<gene>
    <name evidence="11" type="primary">mro_4</name>
    <name evidence="11" type="ORF">PDESU_04971</name>
</gene>
<evidence type="ECO:0000256" key="8">
    <source>
        <dbReference type="PIRNR" id="PIRNR005096"/>
    </source>
</evidence>
<dbReference type="InterPro" id="IPR015443">
    <property type="entry name" value="Aldose_1-epimerase"/>
</dbReference>
<evidence type="ECO:0000256" key="4">
    <source>
        <dbReference type="ARBA" id="ARBA00013185"/>
    </source>
</evidence>
<comment type="similarity">
    <text evidence="3 8">Belongs to the aldose epimerase family.</text>
</comment>
<keyword evidence="6 8" id="KW-0413">Isomerase</keyword>
<evidence type="ECO:0000256" key="7">
    <source>
        <dbReference type="ARBA" id="ARBA00023277"/>
    </source>
</evidence>
<evidence type="ECO:0000256" key="1">
    <source>
        <dbReference type="ARBA" id="ARBA00001614"/>
    </source>
</evidence>
<sequence length="344" mass="37943">MSITQVPFGSVDGIDVDLYCLENANGIIAKITNYGGIITSLIVPDSRGGRADIVCGFDTLEAYFSEAYKANSPYFGCIVGRYAARIKDAQFSVDGVQYPVAANDGTNHIHGGIKGFDKCVWNAEVEGNKLKLSLVSPEGDEGYPGQVEVTVVYSLTDENELVIDYSATTEKATPLSLTNHTYFNLGGFQEQILETEAMIVSDKLLTVDETNVQLGEEFPVAGTVWDYNRPKPFSAVFEEKEMGFETYYIFSKPVGAFAKVAEFYDSTSGRKLEVQTSEPSMLMYTGFYTSDELKRESGDQFGQFRGFCCETSRYPNGMNIEGAPDSITWPGEIYSQKTVFGLSW</sequence>
<dbReference type="GO" id="GO:0006006">
    <property type="term" value="P:glucose metabolic process"/>
    <property type="evidence" value="ECO:0007669"/>
    <property type="project" value="TreeGrafter"/>
</dbReference>
<keyword evidence="7 8" id="KW-0119">Carbohydrate metabolism</keyword>
<evidence type="ECO:0000256" key="2">
    <source>
        <dbReference type="ARBA" id="ARBA00005028"/>
    </source>
</evidence>
<evidence type="ECO:0000313" key="12">
    <source>
        <dbReference type="Proteomes" id="UP000366872"/>
    </source>
</evidence>
<evidence type="ECO:0000256" key="10">
    <source>
        <dbReference type="PIRSR" id="PIRSR005096-3"/>
    </source>
</evidence>
<comment type="catalytic activity">
    <reaction evidence="1 8">
        <text>alpha-D-glucose = beta-D-glucose</text>
        <dbReference type="Rhea" id="RHEA:10264"/>
        <dbReference type="ChEBI" id="CHEBI:15903"/>
        <dbReference type="ChEBI" id="CHEBI:17925"/>
        <dbReference type="EC" id="5.1.3.3"/>
    </reaction>
</comment>
<dbReference type="UniPathway" id="UPA00242"/>
<dbReference type="RefSeq" id="WP_136081900.1">
    <property type="nucleotide sequence ID" value="NZ_CAAHFG010000003.1"/>
</dbReference>
<evidence type="ECO:0000313" key="11">
    <source>
        <dbReference type="EMBL" id="VGO16380.1"/>
    </source>
</evidence>
<dbReference type="Proteomes" id="UP000366872">
    <property type="component" value="Unassembled WGS sequence"/>
</dbReference>
<keyword evidence="12" id="KW-1185">Reference proteome</keyword>
<evidence type="ECO:0000256" key="3">
    <source>
        <dbReference type="ARBA" id="ARBA00006206"/>
    </source>
</evidence>